<dbReference type="InterPro" id="IPR018613">
    <property type="entry name" value="Ccdc97-like"/>
</dbReference>
<protein>
    <recommendedName>
        <fullName evidence="2">CCD97-like C-terminal domain-containing protein</fullName>
    </recommendedName>
</protein>
<dbReference type="Proteomes" id="UP000433876">
    <property type="component" value="Unassembled WGS sequence"/>
</dbReference>
<feature type="compositionally biased region" description="Acidic residues" evidence="1">
    <location>
        <begin position="304"/>
        <end position="321"/>
    </location>
</feature>
<dbReference type="OMA" id="EPDWASD"/>
<name>A0A8S8ZQ18_SORMA</name>
<dbReference type="PANTHER" id="PTHR31840">
    <property type="entry name" value="COILED-COIL DOMAIN-CONTAINING PROTEIN 97"/>
    <property type="match status" value="1"/>
</dbReference>
<feature type="region of interest" description="Disordered" evidence="1">
    <location>
        <begin position="302"/>
        <end position="326"/>
    </location>
</feature>
<comment type="caution">
    <text evidence="3">The sequence shown here is derived from an EMBL/GenBank/DDBJ whole genome shotgun (WGS) entry which is preliminary data.</text>
</comment>
<dbReference type="VEuPathDB" id="FungiDB:SMAC_06820"/>
<feature type="compositionally biased region" description="Low complexity" evidence="1">
    <location>
        <begin position="114"/>
        <end position="127"/>
    </location>
</feature>
<feature type="compositionally biased region" description="Basic and acidic residues" evidence="1">
    <location>
        <begin position="38"/>
        <end position="54"/>
    </location>
</feature>
<dbReference type="AlphaFoldDB" id="A0A8S8ZQ18"/>
<evidence type="ECO:0000259" key="2">
    <source>
        <dbReference type="Pfam" id="PF09747"/>
    </source>
</evidence>
<feature type="region of interest" description="Disordered" evidence="1">
    <location>
        <begin position="1"/>
        <end position="57"/>
    </location>
</feature>
<sequence length="340" mass="37284">MSPRFDSPPPPGDSTGHPDVGDDSLFAKPRPRPARSSAETREIRTRNRRREYLERNPGYFKSTEHELADPILYDSLIRRFQTPAEREAESKEKGYARVLEGSLLRGEEKLARLAAATTTTTTTTETGGSSGTEGGEEEASTSTGIEGEMEWQGETTTTTTTTVTQAPVQTMPTLDKPTPASTTTTTTTSTMFATFTAPAQQPLPRFGGLSFGEPSPSSSSPTTSQTMRRPPAPPTASATETTKNLAALALTGTETPAQTREQGQEQWHSFLRERFVRGGDEDFDYAGLVDNDDELDTLERREEEEAWFDEEEPDWASDGDGEEGRKVERVLEGETGVQDF</sequence>
<evidence type="ECO:0000256" key="1">
    <source>
        <dbReference type="SAM" id="MobiDB-lite"/>
    </source>
</evidence>
<dbReference type="Pfam" id="PF09747">
    <property type="entry name" value="CCD97-like_C"/>
    <property type="match status" value="1"/>
</dbReference>
<feature type="region of interest" description="Disordered" evidence="1">
    <location>
        <begin position="198"/>
        <end position="243"/>
    </location>
</feature>
<evidence type="ECO:0000313" key="3">
    <source>
        <dbReference type="EMBL" id="KAA8630372.1"/>
    </source>
</evidence>
<dbReference type="EMBL" id="NMPR01000106">
    <property type="protein sequence ID" value="KAA8630372.1"/>
    <property type="molecule type" value="Genomic_DNA"/>
</dbReference>
<feature type="region of interest" description="Disordered" evidence="1">
    <location>
        <begin position="114"/>
        <end position="161"/>
    </location>
</feature>
<feature type="compositionally biased region" description="Pro residues" evidence="1">
    <location>
        <begin position="1"/>
        <end position="12"/>
    </location>
</feature>
<proteinExistence type="predicted"/>
<dbReference type="PANTHER" id="PTHR31840:SF1">
    <property type="entry name" value="COILED-COIL DOMAIN-CONTAINING PROTEIN 97"/>
    <property type="match status" value="1"/>
</dbReference>
<accession>A0A8S8ZQ18</accession>
<organism evidence="3 4">
    <name type="scientific">Sordaria macrospora</name>
    <dbReference type="NCBI Taxonomy" id="5147"/>
    <lineage>
        <taxon>Eukaryota</taxon>
        <taxon>Fungi</taxon>
        <taxon>Dikarya</taxon>
        <taxon>Ascomycota</taxon>
        <taxon>Pezizomycotina</taxon>
        <taxon>Sordariomycetes</taxon>
        <taxon>Sordariomycetidae</taxon>
        <taxon>Sordariales</taxon>
        <taxon>Sordariaceae</taxon>
        <taxon>Sordaria</taxon>
    </lineage>
</organism>
<feature type="compositionally biased region" description="Low complexity" evidence="1">
    <location>
        <begin position="214"/>
        <end position="224"/>
    </location>
</feature>
<evidence type="ECO:0000313" key="4">
    <source>
        <dbReference type="Proteomes" id="UP000433876"/>
    </source>
</evidence>
<gene>
    <name evidence="3" type="ORF">SMACR_06820</name>
</gene>
<reference evidence="3 4" key="1">
    <citation type="submission" date="2017-07" db="EMBL/GenBank/DDBJ databases">
        <title>Genome sequence of the Sordaria macrospora wild type strain R19027.</title>
        <authorList>
            <person name="Nowrousian M."/>
            <person name="Teichert I."/>
            <person name="Kueck U."/>
        </authorList>
    </citation>
    <scope>NUCLEOTIDE SEQUENCE [LARGE SCALE GENOMIC DNA]</scope>
    <source>
        <strain evidence="3 4">R19027</strain>
        <tissue evidence="3">Mycelium</tissue>
    </source>
</reference>
<feature type="domain" description="CCD97-like C-terminal" evidence="2">
    <location>
        <begin position="47"/>
        <end position="311"/>
    </location>
</feature>
<dbReference type="InterPro" id="IPR040233">
    <property type="entry name" value="CCD97-like_C"/>
</dbReference>